<dbReference type="InterPro" id="IPR011990">
    <property type="entry name" value="TPR-like_helical_dom_sf"/>
</dbReference>
<dbReference type="Proteomes" id="UP001497623">
    <property type="component" value="Unassembled WGS sequence"/>
</dbReference>
<proteinExistence type="predicted"/>
<dbReference type="PANTHER" id="PTHR12197:SF251">
    <property type="entry name" value="EG:BACR7C10.4 PROTEIN"/>
    <property type="match status" value="1"/>
</dbReference>
<dbReference type="InterPro" id="IPR046341">
    <property type="entry name" value="SET_dom_sf"/>
</dbReference>
<feature type="non-terminal residue" evidence="1">
    <location>
        <position position="172"/>
    </location>
</feature>
<feature type="non-terminal residue" evidence="1">
    <location>
        <position position="1"/>
    </location>
</feature>
<accession>A0AAV2QHS8</accession>
<dbReference type="InterPro" id="IPR050869">
    <property type="entry name" value="H3K4_H4K5_MeTrfase"/>
</dbReference>
<comment type="caution">
    <text evidence="1">The sequence shown here is derived from an EMBL/GenBank/DDBJ whole genome shotgun (WGS) entry which is preliminary data.</text>
</comment>
<organism evidence="1 2">
    <name type="scientific">Meganyctiphanes norvegica</name>
    <name type="common">Northern krill</name>
    <name type="synonym">Thysanopoda norvegica</name>
    <dbReference type="NCBI Taxonomy" id="48144"/>
    <lineage>
        <taxon>Eukaryota</taxon>
        <taxon>Metazoa</taxon>
        <taxon>Ecdysozoa</taxon>
        <taxon>Arthropoda</taxon>
        <taxon>Crustacea</taxon>
        <taxon>Multicrustacea</taxon>
        <taxon>Malacostraca</taxon>
        <taxon>Eumalacostraca</taxon>
        <taxon>Eucarida</taxon>
        <taxon>Euphausiacea</taxon>
        <taxon>Euphausiidae</taxon>
        <taxon>Meganyctiphanes</taxon>
    </lineage>
</organism>
<dbReference type="Gene3D" id="2.170.270.10">
    <property type="entry name" value="SET domain"/>
    <property type="match status" value="1"/>
</dbReference>
<dbReference type="GO" id="GO:0005634">
    <property type="term" value="C:nucleus"/>
    <property type="evidence" value="ECO:0007669"/>
    <property type="project" value="TreeGrafter"/>
</dbReference>
<dbReference type="AlphaFoldDB" id="A0AAV2QHS8"/>
<evidence type="ECO:0000313" key="2">
    <source>
        <dbReference type="Proteomes" id="UP001497623"/>
    </source>
</evidence>
<dbReference type="PANTHER" id="PTHR12197">
    <property type="entry name" value="HISTONE-LYSINE N-METHYLTRANSFERASE SMYD"/>
    <property type="match status" value="1"/>
</dbReference>
<evidence type="ECO:0000313" key="1">
    <source>
        <dbReference type="EMBL" id="CAL4082514.1"/>
    </source>
</evidence>
<sequence length="172" mass="20120">QDGGDKYEQKYTEMKGRRYKDLMNHYTDIKERKDLVKDVDEIMVKLEQYVGKQNMPAYHDFLGMFGRMMVNRFCLMDTTMTILGSSLYLSASIFDHACNPNAYVSFKGKNVVIRSLVDMDVMDLSKIRIGYIDLIKPSRDRMSELHDKWFFWCDCSSCHDELKQAFELSAAC</sequence>
<gene>
    <name evidence="1" type="ORF">MNOR_LOCUS11921</name>
</gene>
<reference evidence="1 2" key="1">
    <citation type="submission" date="2024-05" db="EMBL/GenBank/DDBJ databases">
        <authorList>
            <person name="Wallberg A."/>
        </authorList>
    </citation>
    <scope>NUCLEOTIDE SEQUENCE [LARGE SCALE GENOMIC DNA]</scope>
</reference>
<keyword evidence="2" id="KW-1185">Reference proteome</keyword>
<evidence type="ECO:0008006" key="3">
    <source>
        <dbReference type="Google" id="ProtNLM"/>
    </source>
</evidence>
<dbReference type="EMBL" id="CAXKWB010006368">
    <property type="protein sequence ID" value="CAL4082514.1"/>
    <property type="molecule type" value="Genomic_DNA"/>
</dbReference>
<dbReference type="Gene3D" id="1.25.40.10">
    <property type="entry name" value="Tetratricopeptide repeat domain"/>
    <property type="match status" value="1"/>
</dbReference>
<protein>
    <recommendedName>
        <fullName evidence="3">SET domain-containing protein</fullName>
    </recommendedName>
</protein>
<name>A0AAV2QHS8_MEGNR</name>
<dbReference type="SUPFAM" id="SSF82199">
    <property type="entry name" value="SET domain"/>
    <property type="match status" value="1"/>
</dbReference>